<organism evidence="1 2">
    <name type="scientific">Duganella aquatilis</name>
    <dbReference type="NCBI Taxonomy" id="2666082"/>
    <lineage>
        <taxon>Bacteria</taxon>
        <taxon>Pseudomonadati</taxon>
        <taxon>Pseudomonadota</taxon>
        <taxon>Betaproteobacteria</taxon>
        <taxon>Burkholderiales</taxon>
        <taxon>Oxalobacteraceae</taxon>
        <taxon>Telluria group</taxon>
        <taxon>Duganella</taxon>
    </lineage>
</organism>
<dbReference type="RefSeq" id="WP_154355918.1">
    <property type="nucleotide sequence ID" value="NZ_WKJL01000001.1"/>
</dbReference>
<sequence length="657" mass="63048">MPITKLMEGLPSRTMPQAEFDAASEKYMAELPDWGDEANSLEENVNAKEASATAAAATAITKANEASDSADDAQLFKEQASSFADAAAESANAAHASELAAANSSTSLTANSTTAVVLGNGTKVFTVPAGKQFPPGELLQVGSTGTPAARMFGTVASYVGTTLTVTTTLTEGPAGTYSDWVITPGGARGPGGGTAGGQLTGALDELKGTAPASSATPDVWNAGGNYVPITQTATITGLPNASQPGAKRTLKAESTFSITSSTNFFVHGGSTVINPGDELDIVADTVSKFLVTVRRNNGAGAGATGRNTQVLKASTVWAAQITGWHTVMLVGAAGSGACAIGVGGARAAASGSSTAGIVLKTFYATAGDTYTLVLGARGASVTTPSTGANVALNGNDAVDSTFVGGSVSLTAGGGKKGNATVGSTSSTVAAGAVGGTASGGDYNFPGSPSGSVTITMSGAGIQCNGASGGAAPPYKGSANKSGDVQVTSGGGGSIMAASGGAGVGGKSGNVTLTNDMSASAGANAYSPSANVTNSVLGTAPVIDTDFLNILLSIPLNLTGASTNAVQNATSGTASSGAGTGGTIGSGIPTTIGSGSASMLGGTGGVTCQTGSSGMTMSSGDSTYGGGTGGVSLSSGSLVSATLTSGNGGQAFAVIISP</sequence>
<gene>
    <name evidence="1" type="ORF">GJ698_02090</name>
</gene>
<reference evidence="1 2" key="1">
    <citation type="submission" date="2019-11" db="EMBL/GenBank/DDBJ databases">
        <title>Novel species isolated from a subtropical stream in China.</title>
        <authorList>
            <person name="Lu H."/>
        </authorList>
    </citation>
    <scope>NUCLEOTIDE SEQUENCE [LARGE SCALE GENOMIC DNA]</scope>
    <source>
        <strain evidence="1 2">FT26W</strain>
    </source>
</reference>
<keyword evidence="2" id="KW-1185">Reference proteome</keyword>
<comment type="caution">
    <text evidence="1">The sequence shown here is derived from an EMBL/GenBank/DDBJ whole genome shotgun (WGS) entry which is preliminary data.</text>
</comment>
<accession>A0A844D5V1</accession>
<dbReference type="EMBL" id="WKJL01000001">
    <property type="protein sequence ID" value="MRW82880.1"/>
    <property type="molecule type" value="Genomic_DNA"/>
</dbReference>
<protein>
    <submittedName>
        <fullName evidence="1">Uncharacterized protein</fullName>
    </submittedName>
</protein>
<evidence type="ECO:0000313" key="1">
    <source>
        <dbReference type="EMBL" id="MRW82880.1"/>
    </source>
</evidence>
<evidence type="ECO:0000313" key="2">
    <source>
        <dbReference type="Proteomes" id="UP000439986"/>
    </source>
</evidence>
<dbReference type="AlphaFoldDB" id="A0A844D5V1"/>
<dbReference type="Proteomes" id="UP000439986">
    <property type="component" value="Unassembled WGS sequence"/>
</dbReference>
<proteinExistence type="predicted"/>
<name>A0A844D5V1_9BURK</name>